<keyword evidence="2" id="KW-1185">Reference proteome</keyword>
<proteinExistence type="predicted"/>
<reference evidence="2" key="1">
    <citation type="journal article" date="2023" name="Nat. Plants">
        <title>Single-cell RNA sequencing provides a high-resolution roadmap for understanding the multicellular compartmentation of specialized metabolism.</title>
        <authorList>
            <person name="Sun S."/>
            <person name="Shen X."/>
            <person name="Li Y."/>
            <person name="Li Y."/>
            <person name="Wang S."/>
            <person name="Li R."/>
            <person name="Zhang H."/>
            <person name="Shen G."/>
            <person name="Guo B."/>
            <person name="Wei J."/>
            <person name="Xu J."/>
            <person name="St-Pierre B."/>
            <person name="Chen S."/>
            <person name="Sun C."/>
        </authorList>
    </citation>
    <scope>NUCLEOTIDE SEQUENCE [LARGE SCALE GENOMIC DNA]</scope>
</reference>
<comment type="caution">
    <text evidence="1">The sequence shown here is derived from an EMBL/GenBank/DDBJ whole genome shotgun (WGS) entry which is preliminary data.</text>
</comment>
<dbReference type="EMBL" id="CM044703">
    <property type="protein sequence ID" value="KAI5670132.1"/>
    <property type="molecule type" value="Genomic_DNA"/>
</dbReference>
<sequence>MGGGISGLQGSKLDDSKSSAGRLLLLNIDELPESCVALILSYLDPPQICRLACLNTTFRQASLSDFVWESKLPPNYKILANKLFFNDQNSEMITLLSKKEIFHRFCCSNHFDSNTKEVWMDKNGGGQICIAISWKGLKITGIKDRRYWNHILTDESRFQSIAYLKQIWWLEVEGSLDFEFPPGTYSLFFRLQVGRTSRKLGSRRRICNDDEIHGWNLKPVQFELWSSNGHHHATSQYYLNQVVVGSWKLYYVGDFVIDCTHTKGGLCLDCVLIYPSKKIF</sequence>
<dbReference type="Proteomes" id="UP001060085">
    <property type="component" value="Linkage Group LG03"/>
</dbReference>
<accession>A0ACC0BBY9</accession>
<organism evidence="1 2">
    <name type="scientific">Catharanthus roseus</name>
    <name type="common">Madagascar periwinkle</name>
    <name type="synonym">Vinca rosea</name>
    <dbReference type="NCBI Taxonomy" id="4058"/>
    <lineage>
        <taxon>Eukaryota</taxon>
        <taxon>Viridiplantae</taxon>
        <taxon>Streptophyta</taxon>
        <taxon>Embryophyta</taxon>
        <taxon>Tracheophyta</taxon>
        <taxon>Spermatophyta</taxon>
        <taxon>Magnoliopsida</taxon>
        <taxon>eudicotyledons</taxon>
        <taxon>Gunneridae</taxon>
        <taxon>Pentapetalae</taxon>
        <taxon>asterids</taxon>
        <taxon>lamiids</taxon>
        <taxon>Gentianales</taxon>
        <taxon>Apocynaceae</taxon>
        <taxon>Rauvolfioideae</taxon>
        <taxon>Vinceae</taxon>
        <taxon>Catharanthinae</taxon>
        <taxon>Catharanthus</taxon>
    </lineage>
</organism>
<protein>
    <submittedName>
        <fullName evidence="1">Uncharacterized protein</fullName>
    </submittedName>
</protein>
<name>A0ACC0BBY9_CATRO</name>
<evidence type="ECO:0000313" key="2">
    <source>
        <dbReference type="Proteomes" id="UP001060085"/>
    </source>
</evidence>
<evidence type="ECO:0000313" key="1">
    <source>
        <dbReference type="EMBL" id="KAI5670132.1"/>
    </source>
</evidence>
<gene>
    <name evidence="1" type="ORF">M9H77_10496</name>
</gene>